<dbReference type="InterPro" id="IPR036291">
    <property type="entry name" value="NAD(P)-bd_dom_sf"/>
</dbReference>
<sequence>MGRLDGKVCLATGAGNESGIGFATAVKFAAEGAKAVVLTCRPGPAKLAAAATLADKIHSKHPATDAIAIEAEAASEADMKKVFDEMVKRWGRVDVVFANAGWGGTNLDSTPLTEITEEDFMYTLRTNVLHPFFCLKHGIPAMQLLGGGKTSPGGSIVINGSTSGVPMLGARISADYVASKAAANSLAETASYQLSNTSHVRINTLAPGYIETGMTAADSEVPQFTSKTPGVGRTGRPEEMANVVAFLASDEASYVSGATWIADGGIDTALPMYMKQTPTLPERYRLI</sequence>
<dbReference type="STRING" id="1344416.A0A139AC05"/>
<evidence type="ECO:0000313" key="4">
    <source>
        <dbReference type="EMBL" id="KXS14124.1"/>
    </source>
</evidence>
<reference evidence="4 5" key="1">
    <citation type="journal article" date="2015" name="Genome Biol. Evol.">
        <title>Phylogenomic analyses indicate that early fungi evolved digesting cell walls of algal ancestors of land plants.</title>
        <authorList>
            <person name="Chang Y."/>
            <person name="Wang S."/>
            <person name="Sekimoto S."/>
            <person name="Aerts A.L."/>
            <person name="Choi C."/>
            <person name="Clum A."/>
            <person name="LaButti K.M."/>
            <person name="Lindquist E.A."/>
            <person name="Yee Ngan C."/>
            <person name="Ohm R.A."/>
            <person name="Salamov A.A."/>
            <person name="Grigoriev I.V."/>
            <person name="Spatafora J.W."/>
            <person name="Berbee M.L."/>
        </authorList>
    </citation>
    <scope>NUCLEOTIDE SEQUENCE [LARGE SCALE GENOMIC DNA]</scope>
    <source>
        <strain evidence="4 5">JEL478</strain>
    </source>
</reference>
<comment type="similarity">
    <text evidence="1">Belongs to the short-chain dehydrogenases/reductases (SDR) family.</text>
</comment>
<dbReference type="OrthoDB" id="47007at2759"/>
<name>A0A139AC05_GONPJ</name>
<evidence type="ECO:0000256" key="3">
    <source>
        <dbReference type="ARBA" id="ARBA00023002"/>
    </source>
</evidence>
<gene>
    <name evidence="4" type="ORF">M427DRAFT_57897</name>
</gene>
<evidence type="ECO:0000256" key="1">
    <source>
        <dbReference type="ARBA" id="ARBA00006484"/>
    </source>
</evidence>
<dbReference type="PROSITE" id="PS00061">
    <property type="entry name" value="ADH_SHORT"/>
    <property type="match status" value="1"/>
</dbReference>
<proteinExistence type="inferred from homology"/>
<dbReference type="GO" id="GO:0016614">
    <property type="term" value="F:oxidoreductase activity, acting on CH-OH group of donors"/>
    <property type="evidence" value="ECO:0007669"/>
    <property type="project" value="UniProtKB-ARBA"/>
</dbReference>
<dbReference type="PANTHER" id="PTHR48107">
    <property type="entry name" value="NADPH-DEPENDENT ALDEHYDE REDUCTASE-LIKE PROTEIN, CHLOROPLASTIC-RELATED"/>
    <property type="match status" value="1"/>
</dbReference>
<dbReference type="Proteomes" id="UP000070544">
    <property type="component" value="Unassembled WGS sequence"/>
</dbReference>
<dbReference type="OMA" id="ICIANAV"/>
<dbReference type="Pfam" id="PF13561">
    <property type="entry name" value="adh_short_C2"/>
    <property type="match status" value="1"/>
</dbReference>
<dbReference type="PANTHER" id="PTHR48107:SF16">
    <property type="entry name" value="NADPH-DEPENDENT ALDEHYDE REDUCTASE 1, CHLOROPLASTIC"/>
    <property type="match status" value="1"/>
</dbReference>
<keyword evidence="2" id="KW-0521">NADP</keyword>
<dbReference type="FunFam" id="3.40.50.720:FF:000084">
    <property type="entry name" value="Short-chain dehydrogenase reductase"/>
    <property type="match status" value="1"/>
</dbReference>
<dbReference type="AlphaFoldDB" id="A0A139AC05"/>
<dbReference type="Gene3D" id="3.40.50.720">
    <property type="entry name" value="NAD(P)-binding Rossmann-like Domain"/>
    <property type="match status" value="1"/>
</dbReference>
<keyword evidence="5" id="KW-1185">Reference proteome</keyword>
<dbReference type="PRINTS" id="PR00081">
    <property type="entry name" value="GDHRDH"/>
</dbReference>
<dbReference type="InterPro" id="IPR002347">
    <property type="entry name" value="SDR_fam"/>
</dbReference>
<organism evidence="4 5">
    <name type="scientific">Gonapodya prolifera (strain JEL478)</name>
    <name type="common">Monoblepharis prolifera</name>
    <dbReference type="NCBI Taxonomy" id="1344416"/>
    <lineage>
        <taxon>Eukaryota</taxon>
        <taxon>Fungi</taxon>
        <taxon>Fungi incertae sedis</taxon>
        <taxon>Chytridiomycota</taxon>
        <taxon>Chytridiomycota incertae sedis</taxon>
        <taxon>Monoblepharidomycetes</taxon>
        <taxon>Monoblepharidales</taxon>
        <taxon>Gonapodyaceae</taxon>
        <taxon>Gonapodya</taxon>
    </lineage>
</organism>
<keyword evidence="3" id="KW-0560">Oxidoreductase</keyword>
<dbReference type="CDD" id="cd05233">
    <property type="entry name" value="SDR_c"/>
    <property type="match status" value="1"/>
</dbReference>
<protein>
    <submittedName>
        <fullName evidence="4">NAD(P)-binding protein</fullName>
    </submittedName>
</protein>
<evidence type="ECO:0000313" key="5">
    <source>
        <dbReference type="Proteomes" id="UP000070544"/>
    </source>
</evidence>
<dbReference type="SUPFAM" id="SSF51735">
    <property type="entry name" value="NAD(P)-binding Rossmann-fold domains"/>
    <property type="match status" value="1"/>
</dbReference>
<dbReference type="InterPro" id="IPR020904">
    <property type="entry name" value="Sc_DH/Rdtase_CS"/>
</dbReference>
<evidence type="ECO:0000256" key="2">
    <source>
        <dbReference type="ARBA" id="ARBA00022857"/>
    </source>
</evidence>
<dbReference type="EMBL" id="KQ965771">
    <property type="protein sequence ID" value="KXS14124.1"/>
    <property type="molecule type" value="Genomic_DNA"/>
</dbReference>
<accession>A0A139AC05</accession>